<organism evidence="1 2">
    <name type="scientific">Limosilactobacillus reuteri MM4-1A</name>
    <dbReference type="NCBI Taxonomy" id="548485"/>
    <lineage>
        <taxon>Bacteria</taxon>
        <taxon>Bacillati</taxon>
        <taxon>Bacillota</taxon>
        <taxon>Bacilli</taxon>
        <taxon>Lactobacillales</taxon>
        <taxon>Lactobacillaceae</taxon>
        <taxon>Limosilactobacillus</taxon>
    </lineage>
</organism>
<dbReference type="PROSITE" id="PS51273">
    <property type="entry name" value="GATASE_TYPE_1"/>
    <property type="match status" value="1"/>
</dbReference>
<accession>A0A828RIU9</accession>
<dbReference type="GO" id="GO:0006598">
    <property type="term" value="P:polyamine catabolic process"/>
    <property type="evidence" value="ECO:0007669"/>
    <property type="project" value="TreeGrafter"/>
</dbReference>
<dbReference type="EC" id="2.6.-.-" evidence="1"/>
<name>A0A828RIU9_LIMRT</name>
<sequence length="247" mass="27281">MRRGYMHPRIAIPADTLTEATNIINERNAAFAPRPLIEAIIKSGGLPVILPSVAASLAPSYLDLFDGIIFAGGSDVDPTFFNEEPHQKLGPTYLKRDQFEISLATAAFNAGKPIMGICRGMQVLNVALGGTLYQDLSENPHQTLKHSQDAPGNFPSHHVNTDKASRLFNLVGPRPYVNSRHHQSLNQIAEPLHVTAWADDQVPEAVETINSDQILAVQWHPENMFKHYDYSRAIFADLIARAKKAVK</sequence>
<dbReference type="CDD" id="cd01745">
    <property type="entry name" value="GATase1_2"/>
    <property type="match status" value="1"/>
</dbReference>
<dbReference type="Gene3D" id="3.40.50.880">
    <property type="match status" value="1"/>
</dbReference>
<evidence type="ECO:0000313" key="1">
    <source>
        <dbReference type="EMBL" id="EGC14873.1"/>
    </source>
</evidence>
<dbReference type="AlphaFoldDB" id="A0A828RIU9"/>
<proteinExistence type="predicted"/>
<dbReference type="PANTHER" id="PTHR43235">
    <property type="entry name" value="GLUTAMINE AMIDOTRANSFERASE PB2B2.05-RELATED"/>
    <property type="match status" value="1"/>
</dbReference>
<protein>
    <submittedName>
        <fullName evidence="1">Peptidase C26</fullName>
        <ecNumber evidence="1">2.6.-.-</ecNumber>
    </submittedName>
</protein>
<dbReference type="EMBL" id="ACGX02000007">
    <property type="protein sequence ID" value="EGC14873.1"/>
    <property type="molecule type" value="Genomic_DNA"/>
</dbReference>
<dbReference type="GO" id="GO:0005829">
    <property type="term" value="C:cytosol"/>
    <property type="evidence" value="ECO:0007669"/>
    <property type="project" value="TreeGrafter"/>
</dbReference>
<dbReference type="SUPFAM" id="SSF52317">
    <property type="entry name" value="Class I glutamine amidotransferase-like"/>
    <property type="match status" value="1"/>
</dbReference>
<reference evidence="1 2" key="1">
    <citation type="submission" date="2011-01" db="EMBL/GenBank/DDBJ databases">
        <authorList>
            <person name="Muzny D."/>
            <person name="Qin X."/>
            <person name="Buhay C."/>
            <person name="Dugan-Rocha S."/>
            <person name="Ding Y."/>
            <person name="Chen G."/>
            <person name="Hawes A."/>
            <person name="Holder M."/>
            <person name="Jhangiani S."/>
            <person name="Johnson A."/>
            <person name="Khan Z."/>
            <person name="Li Z."/>
            <person name="Liu W."/>
            <person name="Liu X."/>
            <person name="Perez L."/>
            <person name="Shen H."/>
            <person name="Wang Q."/>
            <person name="Watt J."/>
            <person name="Xi L."/>
            <person name="Xin Y."/>
            <person name="Zhou J."/>
            <person name="Deng J."/>
            <person name="Jiang H."/>
            <person name="Liu Y."/>
            <person name="Qu J."/>
            <person name="Song X.-Z."/>
            <person name="Zhang L."/>
            <person name="Villasana D."/>
            <person name="Johnson A."/>
            <person name="Liu J."/>
            <person name="Liyanage D."/>
            <person name="Lorensuhewa L."/>
            <person name="Robinson T."/>
            <person name="Song A."/>
            <person name="Song B.-B."/>
            <person name="Dinh H."/>
            <person name="Thornton R."/>
            <person name="Coyle M."/>
            <person name="Francisco L."/>
            <person name="Jackson L."/>
            <person name="Javaid M."/>
            <person name="Korchina V."/>
            <person name="Kovar C."/>
            <person name="Mata R."/>
            <person name="Mathew T."/>
            <person name="Ngo R."/>
            <person name="Nguyen L."/>
            <person name="Nguyen N."/>
            <person name="Okwuonu G."/>
            <person name="Ongeri F."/>
            <person name="Pham C."/>
            <person name="Simmons D."/>
            <person name="Wilczek-Boney K."/>
            <person name="Hale W."/>
            <person name="Jakkamsetti A."/>
            <person name="Pham P."/>
            <person name="Ruth R."/>
            <person name="San Lucas F."/>
            <person name="Warren J."/>
            <person name="Zhang J."/>
            <person name="Zhao Z."/>
            <person name="Zhou C."/>
            <person name="Zhu D."/>
            <person name="Lee S."/>
            <person name="Bess C."/>
            <person name="Blankenburg K."/>
            <person name="Forbes L."/>
            <person name="Fu Q."/>
            <person name="Gubbala S."/>
            <person name="Hirani K."/>
            <person name="Jayaseelan J.C."/>
            <person name="Lara F."/>
            <person name="Munidasa M."/>
            <person name="Palculict T."/>
            <person name="Patil S."/>
            <person name="Pu L.-L."/>
            <person name="Saada N."/>
            <person name="Tang L."/>
            <person name="Weissenberger G."/>
            <person name="Zhu Y."/>
            <person name="Hemphill L."/>
            <person name="Shang Y."/>
            <person name="Youmans B."/>
            <person name="Ayvaz T."/>
            <person name="Ross M."/>
            <person name="Santibanez J."/>
            <person name="Aqrawi P."/>
            <person name="Gross S."/>
            <person name="Joshi V."/>
            <person name="Fowler G."/>
            <person name="Nazareth L."/>
            <person name="Reid J."/>
            <person name="Worley K."/>
            <person name="Petrosino J."/>
            <person name="Highlander S."/>
            <person name="Gibbs R."/>
        </authorList>
    </citation>
    <scope>NUCLEOTIDE SEQUENCE [LARGE SCALE GENOMIC DNA]</scope>
    <source>
        <strain evidence="1 2">MM4-1A</strain>
    </source>
</reference>
<gene>
    <name evidence="1" type="ORF">HMPREF0536_12010</name>
</gene>
<dbReference type="Proteomes" id="UP000004335">
    <property type="component" value="Unassembled WGS sequence"/>
</dbReference>
<dbReference type="GO" id="GO:0033969">
    <property type="term" value="F:gamma-glutamyl-gamma-aminobutyrate hydrolase activity"/>
    <property type="evidence" value="ECO:0007669"/>
    <property type="project" value="TreeGrafter"/>
</dbReference>
<comment type="caution">
    <text evidence="1">The sequence shown here is derived from an EMBL/GenBank/DDBJ whole genome shotgun (WGS) entry which is preliminary data.</text>
</comment>
<dbReference type="InterPro" id="IPR044668">
    <property type="entry name" value="PuuD-like"/>
</dbReference>
<dbReference type="PANTHER" id="PTHR43235:SF1">
    <property type="entry name" value="GLUTAMINE AMIDOTRANSFERASE PB2B2.05-RELATED"/>
    <property type="match status" value="1"/>
</dbReference>
<evidence type="ECO:0000313" key="2">
    <source>
        <dbReference type="Proteomes" id="UP000004335"/>
    </source>
</evidence>
<dbReference type="InterPro" id="IPR011697">
    <property type="entry name" value="Peptidase_C26"/>
</dbReference>
<dbReference type="GO" id="GO:0016740">
    <property type="term" value="F:transferase activity"/>
    <property type="evidence" value="ECO:0007669"/>
    <property type="project" value="UniProtKB-KW"/>
</dbReference>
<keyword evidence="1" id="KW-0808">Transferase</keyword>
<dbReference type="Pfam" id="PF07722">
    <property type="entry name" value="Peptidase_C26"/>
    <property type="match status" value="1"/>
</dbReference>
<dbReference type="InterPro" id="IPR029062">
    <property type="entry name" value="Class_I_gatase-like"/>
</dbReference>